<dbReference type="EMBL" id="PYDT01000006">
    <property type="protein sequence ID" value="THU58206.1"/>
    <property type="molecule type" value="Genomic_DNA"/>
</dbReference>
<feature type="region of interest" description="Disordered" evidence="2">
    <location>
        <begin position="1"/>
        <end position="20"/>
    </location>
</feature>
<dbReference type="GO" id="GO:0050821">
    <property type="term" value="P:protein stabilization"/>
    <property type="evidence" value="ECO:0007669"/>
    <property type="project" value="TreeGrafter"/>
</dbReference>
<organism evidence="5 6">
    <name type="scientific">Musa balbisiana</name>
    <name type="common">Banana</name>
    <dbReference type="NCBI Taxonomy" id="52838"/>
    <lineage>
        <taxon>Eukaryota</taxon>
        <taxon>Viridiplantae</taxon>
        <taxon>Streptophyta</taxon>
        <taxon>Embryophyta</taxon>
        <taxon>Tracheophyta</taxon>
        <taxon>Spermatophyta</taxon>
        <taxon>Magnoliopsida</taxon>
        <taxon>Liliopsida</taxon>
        <taxon>Zingiberales</taxon>
        <taxon>Musaceae</taxon>
        <taxon>Musa</taxon>
    </lineage>
</organism>
<dbReference type="Gene3D" id="1.20.58.120">
    <property type="entry name" value="BAG domain"/>
    <property type="match status" value="1"/>
</dbReference>
<proteinExistence type="predicted"/>
<evidence type="ECO:0000256" key="2">
    <source>
        <dbReference type="SAM" id="MobiDB-lite"/>
    </source>
</evidence>
<dbReference type="InterPro" id="IPR039773">
    <property type="entry name" value="BAG_chaperone_regulator"/>
</dbReference>
<dbReference type="AlphaFoldDB" id="A0A4V4H617"/>
<dbReference type="GO" id="GO:0000774">
    <property type="term" value="F:adenyl-nucleotide exchange factor activity"/>
    <property type="evidence" value="ECO:0007669"/>
    <property type="project" value="TreeGrafter"/>
</dbReference>
<dbReference type="GO" id="GO:0051087">
    <property type="term" value="F:protein-folding chaperone binding"/>
    <property type="evidence" value="ECO:0007669"/>
    <property type="project" value="InterPro"/>
</dbReference>
<feature type="compositionally biased region" description="Low complexity" evidence="2">
    <location>
        <begin position="241"/>
        <end position="259"/>
    </location>
</feature>
<comment type="caution">
    <text evidence="5">The sequence shown here is derived from an EMBL/GenBank/DDBJ whole genome shotgun (WGS) entry which is preliminary data.</text>
</comment>
<dbReference type="InterPro" id="IPR036533">
    <property type="entry name" value="BAG_dom_sf"/>
</dbReference>
<dbReference type="SUPFAM" id="SSF63491">
    <property type="entry name" value="BAG domain"/>
    <property type="match status" value="1"/>
</dbReference>
<dbReference type="SUPFAM" id="SSF54236">
    <property type="entry name" value="Ubiquitin-like"/>
    <property type="match status" value="1"/>
</dbReference>
<dbReference type="STRING" id="52838.A0A4V4H617"/>
<evidence type="ECO:0000259" key="3">
    <source>
        <dbReference type="PROSITE" id="PS50053"/>
    </source>
</evidence>
<dbReference type="Pfam" id="PF00240">
    <property type="entry name" value="ubiquitin"/>
    <property type="match status" value="1"/>
</dbReference>
<keyword evidence="6" id="KW-1185">Reference proteome</keyword>
<dbReference type="PANTHER" id="PTHR12329:SF11">
    <property type="entry name" value="BAG FAMILY MOLECULAR CHAPERONE REGULATOR 1"/>
    <property type="match status" value="1"/>
</dbReference>
<dbReference type="Gene3D" id="3.10.20.90">
    <property type="entry name" value="Phosphatidylinositol 3-kinase Catalytic Subunit, Chain A, domain 1"/>
    <property type="match status" value="1"/>
</dbReference>
<evidence type="ECO:0008006" key="7">
    <source>
        <dbReference type="Google" id="ProtNLM"/>
    </source>
</evidence>
<evidence type="ECO:0000313" key="6">
    <source>
        <dbReference type="Proteomes" id="UP000317650"/>
    </source>
</evidence>
<name>A0A4V4H617_MUSBA</name>
<reference evidence="5 6" key="1">
    <citation type="journal article" date="2019" name="Nat. Plants">
        <title>Genome sequencing of Musa balbisiana reveals subgenome evolution and function divergence in polyploid bananas.</title>
        <authorList>
            <person name="Yao X."/>
        </authorList>
    </citation>
    <scope>NUCLEOTIDE SEQUENCE [LARGE SCALE GENOMIC DNA]</scope>
    <source>
        <strain evidence="6">cv. DH-PKW</strain>
        <tissue evidence="5">Leaves</tissue>
    </source>
</reference>
<feature type="domain" description="BAG" evidence="4">
    <location>
        <begin position="147"/>
        <end position="225"/>
    </location>
</feature>
<gene>
    <name evidence="5" type="ORF">C4D60_Mb03t11720</name>
</gene>
<dbReference type="PANTHER" id="PTHR12329">
    <property type="entry name" value="BCL2-ASSOCIATED ATHANOGENE"/>
    <property type="match status" value="1"/>
</dbReference>
<dbReference type="InterPro" id="IPR029071">
    <property type="entry name" value="Ubiquitin-like_domsf"/>
</dbReference>
<evidence type="ECO:0000313" key="5">
    <source>
        <dbReference type="EMBL" id="THU58206.1"/>
    </source>
</evidence>
<dbReference type="InterPro" id="IPR003103">
    <property type="entry name" value="BAG_domain"/>
</dbReference>
<sequence length="319" mass="35582">MRSKTGGRPATFSPITESPPAVEKAAGWEVRPCGMLVQKRGADADATAAPVPTIRVKVKHGSVYHEIYVSSQATFGELKKALSAKTGLHPLDMKLLYKDKERESTAFVDTAGVKDKSKVVLEEDPTAQAKRLLEMRRTDKMEKAAKSIAAISLEVDRLASKVSALEAIVNRGGRVVDHDVTNLIESLMNELIKLDAVVADGDVKLQRRMQIKRVQKYVETLDAVKIKNAMPRAKVQPSKEQPQQHPTQPQDQQRHPIQQQKRDSQPTRRPYQQQKLQQPQVVVTTKWETFDSLLFMPSTSTSTAAASSAPHARFDWEPF</sequence>
<feature type="domain" description="Ubiquitin-like" evidence="3">
    <location>
        <begin position="52"/>
        <end position="121"/>
    </location>
</feature>
<dbReference type="InterPro" id="IPR000626">
    <property type="entry name" value="Ubiquitin-like_dom"/>
</dbReference>
<protein>
    <recommendedName>
        <fullName evidence="7">Ubiquitin-like domain-containing protein</fullName>
    </recommendedName>
</protein>
<feature type="region of interest" description="Disordered" evidence="2">
    <location>
        <begin position="228"/>
        <end position="278"/>
    </location>
</feature>
<evidence type="ECO:0000256" key="1">
    <source>
        <dbReference type="ARBA" id="ARBA00023186"/>
    </source>
</evidence>
<keyword evidence="1" id="KW-0143">Chaperone</keyword>
<dbReference type="PROSITE" id="PS51035">
    <property type="entry name" value="BAG"/>
    <property type="match status" value="1"/>
</dbReference>
<dbReference type="GO" id="GO:0005737">
    <property type="term" value="C:cytoplasm"/>
    <property type="evidence" value="ECO:0007669"/>
    <property type="project" value="TreeGrafter"/>
</dbReference>
<dbReference type="Proteomes" id="UP000317650">
    <property type="component" value="Chromosome 3"/>
</dbReference>
<dbReference type="SMART" id="SM00264">
    <property type="entry name" value="BAG"/>
    <property type="match status" value="1"/>
</dbReference>
<accession>A0A4V4H617</accession>
<evidence type="ECO:0000259" key="4">
    <source>
        <dbReference type="PROSITE" id="PS51035"/>
    </source>
</evidence>
<dbReference type="Pfam" id="PF02179">
    <property type="entry name" value="BAG"/>
    <property type="match status" value="1"/>
</dbReference>
<dbReference type="PROSITE" id="PS50053">
    <property type="entry name" value="UBIQUITIN_2"/>
    <property type="match status" value="1"/>
</dbReference>